<name>A0A6J0JI55_RAPSA</name>
<dbReference type="SUPFAM" id="SSF54403">
    <property type="entry name" value="Cystatin/monellin"/>
    <property type="match status" value="1"/>
</dbReference>
<protein>
    <submittedName>
        <fullName evidence="3">Uncharacterized protein LOC108807518</fullName>
    </submittedName>
    <submittedName>
        <fullName evidence="4">Uncharacterized protein LOC130496213</fullName>
    </submittedName>
</protein>
<gene>
    <name evidence="3" type="primary">LOC108807518</name>
    <name evidence="4" type="synonym">LOC130496213</name>
</gene>
<feature type="compositionally biased region" description="Acidic residues" evidence="1">
    <location>
        <begin position="246"/>
        <end position="256"/>
    </location>
</feature>
<dbReference type="GeneID" id="108807518"/>
<dbReference type="Proteomes" id="UP000504610">
    <property type="component" value="Chromosome 6"/>
</dbReference>
<feature type="compositionally biased region" description="Acidic residues" evidence="1">
    <location>
        <begin position="57"/>
        <end position="67"/>
    </location>
</feature>
<evidence type="ECO:0000313" key="4">
    <source>
        <dbReference type="RefSeq" id="XP_056844067.1"/>
    </source>
</evidence>
<dbReference type="Gene3D" id="3.10.450.10">
    <property type="match status" value="1"/>
</dbReference>
<dbReference type="RefSeq" id="XP_056844067.1">
    <property type="nucleotide sequence ID" value="XM_056988087.1"/>
</dbReference>
<dbReference type="KEGG" id="rsz:108807518"/>
<reference evidence="3 4" key="2">
    <citation type="submission" date="2025-04" db="UniProtKB">
        <authorList>
            <consortium name="RefSeq"/>
        </authorList>
    </citation>
    <scope>IDENTIFICATION</scope>
    <source>
        <tissue evidence="3 4">Leaf</tissue>
    </source>
</reference>
<evidence type="ECO:0000256" key="1">
    <source>
        <dbReference type="SAM" id="MobiDB-lite"/>
    </source>
</evidence>
<dbReference type="NCBIfam" id="TIGR01638">
    <property type="entry name" value="Atha_cystat_rel"/>
    <property type="match status" value="2"/>
</dbReference>
<feature type="compositionally biased region" description="Basic and acidic residues" evidence="1">
    <location>
        <begin position="68"/>
        <end position="77"/>
    </location>
</feature>
<dbReference type="AlphaFoldDB" id="A0A6J0JI55"/>
<dbReference type="InterPro" id="IPR046350">
    <property type="entry name" value="Cystatin_sf"/>
</dbReference>
<dbReference type="RefSeq" id="XP_018435305.1">
    <property type="nucleotide sequence ID" value="XM_018579803.2"/>
</dbReference>
<sequence>MELGEEPRPTATRMPNANGSLLDSSDDVEDGGVSDVNEEHEGKYEEESDASSREEGQEWEVDSFDDGFDYRPRRNLDPNDEIGQKMHRYRSSMYKSKGFDVDGDSYPGSILYRTLFPIELDEPFECMFLPGLTVTGREFMKTMVDLALERYNTIKGLTVTCESIVRTIIGLASGVKCYITFMARVYPNGDLVEYQAKTEKRVWQKKFHVIFCRPTPEPKEEPVDVEYSDSTTDGEYSDASSRESDQAWDVDSFDEGTDFKPPTKTAPSDEEIEKMRLYRPQMYKNKGFFVDGEVYPGRLLYFSPVDLDKQLVPTGLTGRQYMENMVDVALAQYNEMKGSNLTLESIVRANLSKVNGFKSYITFMARDIDNGDIVEYQAKVERKFWQRDHHAILCRPSPKSEDVVIMG</sequence>
<dbReference type="KEGG" id="rsz:130496213"/>
<feature type="compositionally biased region" description="Basic and acidic residues" evidence="1">
    <location>
        <begin position="37"/>
        <end position="56"/>
    </location>
</feature>
<feature type="compositionally biased region" description="Acidic residues" evidence="1">
    <location>
        <begin position="24"/>
        <end position="36"/>
    </location>
</feature>
<dbReference type="OrthoDB" id="1114084at2759"/>
<evidence type="ECO:0000313" key="3">
    <source>
        <dbReference type="RefSeq" id="XP_018435305.1"/>
    </source>
</evidence>
<dbReference type="InterPro" id="IPR006525">
    <property type="entry name" value="Cystatin-related_pln"/>
</dbReference>
<proteinExistence type="predicted"/>
<feature type="region of interest" description="Disordered" evidence="1">
    <location>
        <begin position="218"/>
        <end position="268"/>
    </location>
</feature>
<feature type="region of interest" description="Disordered" evidence="1">
    <location>
        <begin position="1"/>
        <end position="81"/>
    </location>
</feature>
<keyword evidence="2" id="KW-1185">Reference proteome</keyword>
<accession>A0A6J0JI55</accession>
<organism evidence="2 3">
    <name type="scientific">Raphanus sativus</name>
    <name type="common">Radish</name>
    <name type="synonym">Raphanus raphanistrum var. sativus</name>
    <dbReference type="NCBI Taxonomy" id="3726"/>
    <lineage>
        <taxon>Eukaryota</taxon>
        <taxon>Viridiplantae</taxon>
        <taxon>Streptophyta</taxon>
        <taxon>Embryophyta</taxon>
        <taxon>Tracheophyta</taxon>
        <taxon>Spermatophyta</taxon>
        <taxon>Magnoliopsida</taxon>
        <taxon>eudicotyledons</taxon>
        <taxon>Gunneridae</taxon>
        <taxon>Pentapetalae</taxon>
        <taxon>rosids</taxon>
        <taxon>malvids</taxon>
        <taxon>Brassicales</taxon>
        <taxon>Brassicaceae</taxon>
        <taxon>Brassiceae</taxon>
        <taxon>Raphanus</taxon>
    </lineage>
</organism>
<dbReference type="PANTHER" id="PTHR31228">
    <property type="entry name" value="CYSTATIN/MONELLIN SUPERFAMILY PROTEIN"/>
    <property type="match status" value="1"/>
</dbReference>
<reference evidence="2" key="1">
    <citation type="journal article" date="2019" name="Database">
        <title>The radish genome database (RadishGD): an integrated information resource for radish genomics.</title>
        <authorList>
            <person name="Yu H.J."/>
            <person name="Baek S."/>
            <person name="Lee Y.J."/>
            <person name="Cho A."/>
            <person name="Mun J.H."/>
        </authorList>
    </citation>
    <scope>NUCLEOTIDE SEQUENCE [LARGE SCALE GENOMIC DNA]</scope>
    <source>
        <strain evidence="2">cv. WK10039</strain>
    </source>
</reference>
<dbReference type="PANTHER" id="PTHR31228:SF35">
    <property type="entry name" value="CYSTATIN DOMAIN-CONTAINING PROTEIN"/>
    <property type="match status" value="1"/>
</dbReference>
<evidence type="ECO:0000313" key="2">
    <source>
        <dbReference type="Proteomes" id="UP000504610"/>
    </source>
</evidence>